<dbReference type="STRING" id="83784.SAMN05192564_101592"/>
<dbReference type="AlphaFoldDB" id="A0A1H3Z4I3"/>
<dbReference type="SUPFAM" id="SSF53187">
    <property type="entry name" value="Zn-dependent exopeptidases"/>
    <property type="match status" value="1"/>
</dbReference>
<dbReference type="CDD" id="cd06233">
    <property type="entry name" value="M14-like"/>
    <property type="match status" value="1"/>
</dbReference>
<protein>
    <recommendedName>
        <fullName evidence="3">DUF2817 domain-containing protein</fullName>
    </recommendedName>
</protein>
<evidence type="ECO:0000313" key="2">
    <source>
        <dbReference type="Proteomes" id="UP000198638"/>
    </source>
</evidence>
<dbReference type="Proteomes" id="UP000198638">
    <property type="component" value="Unassembled WGS sequence"/>
</dbReference>
<dbReference type="EMBL" id="FNRQ01000001">
    <property type="protein sequence ID" value="SEA18607.1"/>
    <property type="molecule type" value="Genomic_DNA"/>
</dbReference>
<organism evidence="1 2">
    <name type="scientific">Paraburkholderia sartisoli</name>
    <dbReference type="NCBI Taxonomy" id="83784"/>
    <lineage>
        <taxon>Bacteria</taxon>
        <taxon>Pseudomonadati</taxon>
        <taxon>Pseudomonadota</taxon>
        <taxon>Betaproteobacteria</taxon>
        <taxon>Burkholderiales</taxon>
        <taxon>Burkholderiaceae</taxon>
        <taxon>Paraburkholderia</taxon>
    </lineage>
</organism>
<keyword evidence="2" id="KW-1185">Reference proteome</keyword>
<evidence type="ECO:0008006" key="3">
    <source>
        <dbReference type="Google" id="ProtNLM"/>
    </source>
</evidence>
<dbReference type="Gene3D" id="3.40.630.10">
    <property type="entry name" value="Zn peptidases"/>
    <property type="match status" value="1"/>
</dbReference>
<reference evidence="2" key="1">
    <citation type="submission" date="2016-10" db="EMBL/GenBank/DDBJ databases">
        <authorList>
            <person name="Varghese N."/>
            <person name="Submissions S."/>
        </authorList>
    </citation>
    <scope>NUCLEOTIDE SEQUENCE [LARGE SCALE GENOMIC DNA]</scope>
    <source>
        <strain evidence="2">LMG 24000</strain>
    </source>
</reference>
<name>A0A1H3Z4I3_9BURK</name>
<dbReference type="Pfam" id="PF10994">
    <property type="entry name" value="DUF2817"/>
    <property type="match status" value="1"/>
</dbReference>
<accession>A0A1H3Z4I3</accession>
<dbReference type="OrthoDB" id="4014363at2"/>
<sequence>MTSAFIESPCYEDQRQRFVQAVADAGGEHFDYPHPLKGPRGEALATDVAVLGDRNAPNRLVAISGTHGIEGYYGSECQIRLLHDLRGRDLPKDVSVVLVHLVNPWGTAWMRRVNEDNVDVNRNYVSFDGPLPANAAYETLHEIYLARDLDGPGRRAADELFATHARNLGHTPMMNIVEAGQYVHGNGLFFGGKSATWTNRTVRAIMADHVAGARTAMSFDLHTGAGPFGYPLLMTIAERSYPAHATAQSVYGPWLHTIITAADATSDTGVAATATGYTSQALLDQLHDVNLMQFVIECGTYDGHVGHTILRDDHWLHLHGDPLDATGRRIKAAMLEHFYPADADWRELTGLRTQQVWRRALEKLAQM</sequence>
<dbReference type="InterPro" id="IPR021259">
    <property type="entry name" value="DUF2817"/>
</dbReference>
<evidence type="ECO:0000313" key="1">
    <source>
        <dbReference type="EMBL" id="SEA18607.1"/>
    </source>
</evidence>
<dbReference type="RefSeq" id="WP_090528743.1">
    <property type="nucleotide sequence ID" value="NZ_FNRQ01000001.1"/>
</dbReference>
<gene>
    <name evidence="1" type="ORF">SAMN05192564_101592</name>
</gene>
<proteinExistence type="predicted"/>